<dbReference type="PANTHER" id="PTHR37540">
    <property type="entry name" value="TRANSCRIPTION FACTOR (ACR-2), PUTATIVE-RELATED-RELATED"/>
    <property type="match status" value="1"/>
</dbReference>
<name>A0ABR0T0S5_9HYPO</name>
<evidence type="ECO:0008006" key="3">
    <source>
        <dbReference type="Google" id="ProtNLM"/>
    </source>
</evidence>
<dbReference type="Proteomes" id="UP001338125">
    <property type="component" value="Unassembled WGS sequence"/>
</dbReference>
<reference evidence="1 2" key="1">
    <citation type="submission" date="2024-01" db="EMBL/GenBank/DDBJ databases">
        <title>Complete genome of Cladobotryum mycophilum ATHUM6906.</title>
        <authorList>
            <person name="Christinaki A.C."/>
            <person name="Myridakis A.I."/>
            <person name="Kouvelis V.N."/>
        </authorList>
    </citation>
    <scope>NUCLEOTIDE SEQUENCE [LARGE SCALE GENOMIC DNA]</scope>
    <source>
        <strain evidence="1 2">ATHUM6906</strain>
    </source>
</reference>
<keyword evidence="2" id="KW-1185">Reference proteome</keyword>
<dbReference type="EMBL" id="JAVFKD010000001">
    <property type="protein sequence ID" value="KAK5998039.1"/>
    <property type="molecule type" value="Genomic_DNA"/>
</dbReference>
<accession>A0ABR0T0S5</accession>
<sequence>MQRNESPADVDDQYTSTPKRVGSDLSLVNFPVEIQPYIQGDLAQAYLDLCRGRPQSPITQFHLLKTLRLLQKRLDMPDDPCSISDATIMVVSVLALIAEHGGDVDAVRNHMQGLRRMVDLRGRLEMLRFENSRLPAKVCRVDLSLAFRFGTKPMFFSDALSWEPFIWDGGLIGGSSKFVGTNEDVSVFIKTLDEKMINIWNDLREFAWISNLAQTTYKLQPNTFSEIMVSVLYRLLNFSFPEGPILEAMRLAMTVFAAGIFFQWRGIRQRLSCLDDDLQGTLLKLKTSEICAPPMLIA</sequence>
<dbReference type="PANTHER" id="PTHR37540:SF5">
    <property type="entry name" value="TRANSCRIPTION FACTOR DOMAIN-CONTAINING PROTEIN"/>
    <property type="match status" value="1"/>
</dbReference>
<evidence type="ECO:0000313" key="1">
    <source>
        <dbReference type="EMBL" id="KAK5998039.1"/>
    </source>
</evidence>
<comment type="caution">
    <text evidence="1">The sequence shown here is derived from an EMBL/GenBank/DDBJ whole genome shotgun (WGS) entry which is preliminary data.</text>
</comment>
<gene>
    <name evidence="1" type="ORF">PT974_00409</name>
</gene>
<protein>
    <recommendedName>
        <fullName evidence="3">Transcription factor domain-containing protein</fullName>
    </recommendedName>
</protein>
<evidence type="ECO:0000313" key="2">
    <source>
        <dbReference type="Proteomes" id="UP001338125"/>
    </source>
</evidence>
<proteinExistence type="predicted"/>
<organism evidence="1 2">
    <name type="scientific">Cladobotryum mycophilum</name>
    <dbReference type="NCBI Taxonomy" id="491253"/>
    <lineage>
        <taxon>Eukaryota</taxon>
        <taxon>Fungi</taxon>
        <taxon>Dikarya</taxon>
        <taxon>Ascomycota</taxon>
        <taxon>Pezizomycotina</taxon>
        <taxon>Sordariomycetes</taxon>
        <taxon>Hypocreomycetidae</taxon>
        <taxon>Hypocreales</taxon>
        <taxon>Hypocreaceae</taxon>
        <taxon>Cladobotryum</taxon>
    </lineage>
</organism>